<dbReference type="GO" id="GO:0004598">
    <property type="term" value="F:peptidylamidoglycolate lyase activity"/>
    <property type="evidence" value="ECO:0007669"/>
    <property type="project" value="UniProtKB-EC"/>
</dbReference>
<organism evidence="16 17">
    <name type="scientific">Cryptotermes secundus</name>
    <dbReference type="NCBI Taxonomy" id="105785"/>
    <lineage>
        <taxon>Eukaryota</taxon>
        <taxon>Metazoa</taxon>
        <taxon>Ecdysozoa</taxon>
        <taxon>Arthropoda</taxon>
        <taxon>Hexapoda</taxon>
        <taxon>Insecta</taxon>
        <taxon>Pterygota</taxon>
        <taxon>Neoptera</taxon>
        <taxon>Polyneoptera</taxon>
        <taxon>Dictyoptera</taxon>
        <taxon>Blattodea</taxon>
        <taxon>Blattoidea</taxon>
        <taxon>Termitoidae</taxon>
        <taxon>Kalotermitidae</taxon>
        <taxon>Cryptotermitinae</taxon>
        <taxon>Cryptotermes</taxon>
    </lineage>
</organism>
<proteinExistence type="inferred from homology"/>
<comment type="cofactor">
    <cofactor evidence="13">
        <name>Zn(2+)</name>
        <dbReference type="ChEBI" id="CHEBI:29105"/>
    </cofactor>
    <text evidence="13">Binds one Zn(2+) ion per subunit.</text>
</comment>
<evidence type="ECO:0000256" key="14">
    <source>
        <dbReference type="PIRSR" id="PIRSR600720-3"/>
    </source>
</evidence>
<feature type="binding site" evidence="12">
    <location>
        <position position="245"/>
    </location>
    <ligand>
        <name>a protein</name>
        <dbReference type="ChEBI" id="CHEBI:16541"/>
    </ligand>
    <ligandPart>
        <name>C-terminal Xaa-(2S)-2-hydroxyglycine residue</name>
        <dbReference type="ChEBI" id="CHEBI:142768"/>
    </ligandPart>
</feature>
<evidence type="ECO:0000256" key="7">
    <source>
        <dbReference type="ARBA" id="ARBA00023180"/>
    </source>
</evidence>
<feature type="repeat" description="NHL" evidence="15">
    <location>
        <begin position="116"/>
        <end position="157"/>
    </location>
</feature>
<dbReference type="InterPro" id="IPR001258">
    <property type="entry name" value="NHL_repeat"/>
</dbReference>
<keyword evidence="5 13" id="KW-0862">Zinc</keyword>
<keyword evidence="7" id="KW-0325">Glycoprotein</keyword>
<feature type="binding site" evidence="12">
    <location>
        <position position="198"/>
    </location>
    <ligand>
        <name>a protein</name>
        <dbReference type="ChEBI" id="CHEBI:16541"/>
    </ligand>
    <ligandPart>
        <name>C-terminal Xaa-(2S)-2-hydroxyglycine residue</name>
        <dbReference type="ChEBI" id="CHEBI:142768"/>
    </ligandPart>
</feature>
<feature type="disulfide bond" evidence="14">
    <location>
        <begin position="241"/>
        <end position="252"/>
    </location>
</feature>
<dbReference type="FunFam" id="2.120.10.30:FF:000054">
    <property type="entry name" value="Peptidyl-alpha-hydroxyglycine alpha-amidating lyase 1"/>
    <property type="match status" value="1"/>
</dbReference>
<comment type="caution">
    <text evidence="16">The sequence shown here is derived from an EMBL/GenBank/DDBJ whole genome shotgun (WGS) entry which is preliminary data.</text>
</comment>
<evidence type="ECO:0000256" key="11">
    <source>
        <dbReference type="ARBA" id="ARBA00061296"/>
    </source>
</evidence>
<dbReference type="FunCoup" id="A0A2J7R7W5">
    <property type="interactions" value="16"/>
</dbReference>
<comment type="catalytic activity">
    <reaction evidence="9">
        <text>a [peptide]-C-terminal (2S)-2-hydroxyglycine = a [peptide]-C-terminal amide + glyoxylate</text>
        <dbReference type="Rhea" id="RHEA:20924"/>
        <dbReference type="Rhea" id="RHEA-COMP:13485"/>
        <dbReference type="Rhea" id="RHEA-COMP:15321"/>
        <dbReference type="ChEBI" id="CHEBI:36655"/>
        <dbReference type="ChEBI" id="CHEBI:137001"/>
        <dbReference type="ChEBI" id="CHEBI:142768"/>
        <dbReference type="EC" id="4.3.2.5"/>
    </reaction>
    <physiologicalReaction direction="left-to-right" evidence="9">
        <dbReference type="Rhea" id="RHEA:20925"/>
    </physiologicalReaction>
</comment>
<dbReference type="GO" id="GO:0016020">
    <property type="term" value="C:membrane"/>
    <property type="evidence" value="ECO:0007669"/>
    <property type="project" value="InterPro"/>
</dbReference>
<evidence type="ECO:0000313" key="17">
    <source>
        <dbReference type="Proteomes" id="UP000235965"/>
    </source>
</evidence>
<dbReference type="Pfam" id="PF01436">
    <property type="entry name" value="NHL"/>
    <property type="match status" value="3"/>
</dbReference>
<keyword evidence="6 14" id="KW-1015">Disulfide bond</keyword>
<feature type="binding site" evidence="13">
    <location>
        <position position="66"/>
    </location>
    <ligand>
        <name>Ca(2+)</name>
        <dbReference type="ChEBI" id="CHEBI:29108"/>
        <note>structural</note>
    </ligand>
</feature>
<feature type="repeat" description="NHL" evidence="15">
    <location>
        <begin position="166"/>
        <end position="209"/>
    </location>
</feature>
<evidence type="ECO:0000256" key="12">
    <source>
        <dbReference type="PIRSR" id="PIRSR600720-1"/>
    </source>
</evidence>
<reference evidence="16 17" key="1">
    <citation type="submission" date="2017-12" db="EMBL/GenBank/DDBJ databases">
        <title>Hemimetabolous genomes reveal molecular basis of termite eusociality.</title>
        <authorList>
            <person name="Harrison M.C."/>
            <person name="Jongepier E."/>
            <person name="Robertson H.M."/>
            <person name="Arning N."/>
            <person name="Bitard-Feildel T."/>
            <person name="Chao H."/>
            <person name="Childers C.P."/>
            <person name="Dinh H."/>
            <person name="Doddapaneni H."/>
            <person name="Dugan S."/>
            <person name="Gowin J."/>
            <person name="Greiner C."/>
            <person name="Han Y."/>
            <person name="Hu H."/>
            <person name="Hughes D.S.T."/>
            <person name="Huylmans A.-K."/>
            <person name="Kemena C."/>
            <person name="Kremer L.P.M."/>
            <person name="Lee S.L."/>
            <person name="Lopez-Ezquerra A."/>
            <person name="Mallet L."/>
            <person name="Monroy-Kuhn J.M."/>
            <person name="Moser A."/>
            <person name="Murali S.C."/>
            <person name="Muzny D.M."/>
            <person name="Otani S."/>
            <person name="Piulachs M.-D."/>
            <person name="Poelchau M."/>
            <person name="Qu J."/>
            <person name="Schaub F."/>
            <person name="Wada-Katsumata A."/>
            <person name="Worley K.C."/>
            <person name="Xie Q."/>
            <person name="Ylla G."/>
            <person name="Poulsen M."/>
            <person name="Gibbs R.A."/>
            <person name="Schal C."/>
            <person name="Richards S."/>
            <person name="Belles X."/>
            <person name="Korb J."/>
            <person name="Bornberg-Bauer E."/>
        </authorList>
    </citation>
    <scope>NUCLEOTIDE SEQUENCE [LARGE SCALE GENOMIC DNA]</scope>
    <source>
        <tissue evidence="16">Whole body</tissue>
    </source>
</reference>
<dbReference type="PANTHER" id="PTHR10680">
    <property type="entry name" value="PEPTIDYL-GLYCINE ALPHA-AMIDATING MONOOXYGENASE"/>
    <property type="match status" value="1"/>
</dbReference>
<dbReference type="GO" id="GO:0046872">
    <property type="term" value="F:metal ion binding"/>
    <property type="evidence" value="ECO:0007669"/>
    <property type="project" value="UniProtKB-KW"/>
</dbReference>
<dbReference type="InParanoid" id="A0A2J7R7W5"/>
<comment type="similarity">
    <text evidence="11">Belongs to the peptidyl-alpha-hydroxyglycine alpha-amidating lyase family.</text>
</comment>
<keyword evidence="4" id="KW-0677">Repeat</keyword>
<keyword evidence="13" id="KW-0106">Calcium</keyword>
<dbReference type="STRING" id="105785.A0A2J7R7W5"/>
<keyword evidence="2 13" id="KW-0479">Metal-binding</keyword>
<dbReference type="AlphaFoldDB" id="A0A2J7R7W5"/>
<evidence type="ECO:0000256" key="5">
    <source>
        <dbReference type="ARBA" id="ARBA00022833"/>
    </source>
</evidence>
<dbReference type="Gene3D" id="2.120.10.30">
    <property type="entry name" value="TolB, C-terminal domain"/>
    <property type="match status" value="1"/>
</dbReference>
<dbReference type="CDD" id="cd14958">
    <property type="entry name" value="NHL_PAL_like"/>
    <property type="match status" value="1"/>
</dbReference>
<evidence type="ECO:0000256" key="8">
    <source>
        <dbReference type="ARBA" id="ARBA00023239"/>
    </source>
</evidence>
<evidence type="ECO:0000256" key="13">
    <source>
        <dbReference type="PIRSR" id="PIRSR600720-2"/>
    </source>
</evidence>
<evidence type="ECO:0000313" key="16">
    <source>
        <dbReference type="EMBL" id="PNF36923.1"/>
    </source>
</evidence>
<keyword evidence="17" id="KW-1185">Reference proteome</keyword>
<dbReference type="PRINTS" id="PR00790">
    <property type="entry name" value="PAMONOXGNASE"/>
</dbReference>
<dbReference type="InterPro" id="IPR000720">
    <property type="entry name" value="PHM/PAL"/>
</dbReference>
<dbReference type="EC" id="4.3.2.5" evidence="1"/>
<name>A0A2J7R7W5_9NEOP</name>
<evidence type="ECO:0000256" key="6">
    <source>
        <dbReference type="ARBA" id="ARBA00023157"/>
    </source>
</evidence>
<evidence type="ECO:0000256" key="1">
    <source>
        <dbReference type="ARBA" id="ARBA00012343"/>
    </source>
</evidence>
<dbReference type="EMBL" id="NEVH01006723">
    <property type="protein sequence ID" value="PNF36923.1"/>
    <property type="molecule type" value="Genomic_DNA"/>
</dbReference>
<dbReference type="PANTHER" id="PTHR10680:SF37">
    <property type="entry name" value="PEPTIDYL-ALPHA-HYDROXYGLYCINE ALPHA-AMIDATING LYASE 2"/>
    <property type="match status" value="1"/>
</dbReference>
<gene>
    <name evidence="16" type="primary">Pal2</name>
    <name evidence="16" type="ORF">B7P43_G08051</name>
</gene>
<dbReference type="OrthoDB" id="10018185at2759"/>
<comment type="function">
    <text evidence="10">Peptidyl-alpha-hydroxylglycine alpha-amidating lyase that catalyzes an essential reaction in C-terminal alpha-amidation of peptides. Mediates the dismutation of the unstable peptidyl(2-hydroxyglycine) intermediate to glyoxylate and the corresponding desglycine peptide amide. C-terminal amidation of peptides such as neuropeptides is essential for full biological activity.</text>
</comment>
<dbReference type="GO" id="GO:0005576">
    <property type="term" value="C:extracellular region"/>
    <property type="evidence" value="ECO:0007669"/>
    <property type="project" value="TreeGrafter"/>
</dbReference>
<feature type="binding site" evidence="13">
    <location>
        <position position="229"/>
    </location>
    <ligand>
        <name>Zn(2+)</name>
        <dbReference type="ChEBI" id="CHEBI:29105"/>
        <note>catalytic</note>
    </ligand>
</feature>
<feature type="binding site" evidence="13">
    <location>
        <position position="325"/>
    </location>
    <ligand>
        <name>Zn(2+)</name>
        <dbReference type="ChEBI" id="CHEBI:29105"/>
        <note>catalytic</note>
    </ligand>
</feature>
<sequence length="357" mass="38592">MLVGFVVTCDCRPGQIGDLDDEFYLEVRDLLSKHAAHQAPVSAPRRPREVVGWPRPLPHLGQVTGVAVNSRGQPVVFHRGPRVWDASCFNASHDFQHVAEGPIAVSTVLTLDPESGAVVSDWGSNLFYMPHGITVDAEDNIWVTDVALHQVFKFRPGETRPALTLGQRFRPGGGWTRLCQPTAVAVATSGQVFVADGYCNHRVLTFSQRGRLLRLIPLPSEFLSLQVPHGLALMETLDLLCIADRENMRVVCPRAGLVPYASVQPVSIQAPDLGRVFGVAAAGGVVYAVNGPTSPQIPVRGFTLDPSSETAIDRWGPSAGFHNPHGIAICPNGTTMYVTEIGPNKVWKFSLVSGESV</sequence>
<dbReference type="SUPFAM" id="SSF101898">
    <property type="entry name" value="NHL repeat"/>
    <property type="match status" value="1"/>
</dbReference>
<feature type="binding site" evidence="12">
    <location>
        <position position="79"/>
    </location>
    <ligand>
        <name>a protein</name>
        <dbReference type="ChEBI" id="CHEBI:16541"/>
    </ligand>
    <ligandPart>
        <name>C-terminal Xaa-(2S)-2-hydroxyglycine residue</name>
        <dbReference type="ChEBI" id="CHEBI:142768"/>
    </ligandPart>
</feature>
<dbReference type="InterPro" id="IPR011042">
    <property type="entry name" value="6-blade_b-propeller_TolB-like"/>
</dbReference>
<evidence type="ECO:0000256" key="9">
    <source>
        <dbReference type="ARBA" id="ARBA00050393"/>
    </source>
</evidence>
<dbReference type="GO" id="GO:0006518">
    <property type="term" value="P:peptide metabolic process"/>
    <property type="evidence" value="ECO:0007669"/>
    <property type="project" value="InterPro"/>
</dbReference>
<feature type="disulfide bond" evidence="14">
    <location>
        <begin position="179"/>
        <end position="199"/>
    </location>
</feature>
<evidence type="ECO:0000256" key="3">
    <source>
        <dbReference type="ARBA" id="ARBA00022729"/>
    </source>
</evidence>
<keyword evidence="3" id="KW-0732">Signal</keyword>
<keyword evidence="8 16" id="KW-0456">Lyase</keyword>
<accession>A0A2J7R7W5</accession>
<evidence type="ECO:0000256" key="4">
    <source>
        <dbReference type="ARBA" id="ARBA00022737"/>
    </source>
</evidence>
<dbReference type="Proteomes" id="UP000235965">
    <property type="component" value="Unassembled WGS sequence"/>
</dbReference>
<protein>
    <recommendedName>
        <fullName evidence="1">peptidylamidoglycolate lyase</fullName>
        <ecNumber evidence="1">4.3.2.5</ecNumber>
    </recommendedName>
</protein>
<feature type="binding site" evidence="13">
    <location>
        <position position="131"/>
    </location>
    <ligand>
        <name>Zn(2+)</name>
        <dbReference type="ChEBI" id="CHEBI:29105"/>
        <note>catalytic</note>
    </ligand>
</feature>
<evidence type="ECO:0000256" key="10">
    <source>
        <dbReference type="ARBA" id="ARBA00057118"/>
    </source>
</evidence>
<evidence type="ECO:0000256" key="2">
    <source>
        <dbReference type="ARBA" id="ARBA00022723"/>
    </source>
</evidence>
<dbReference type="PROSITE" id="PS51125">
    <property type="entry name" value="NHL"/>
    <property type="match status" value="2"/>
</dbReference>
<evidence type="ECO:0000256" key="15">
    <source>
        <dbReference type="PROSITE-ProRule" id="PRU00504"/>
    </source>
</evidence>